<feature type="domain" description="Polysaccharide chain length determinant N-terminal" evidence="17">
    <location>
        <begin position="17"/>
        <end position="108"/>
    </location>
</feature>
<dbReference type="Pfam" id="PF13807">
    <property type="entry name" value="GNVR"/>
    <property type="match status" value="1"/>
</dbReference>
<evidence type="ECO:0000256" key="3">
    <source>
        <dbReference type="ARBA" id="ARBA00008883"/>
    </source>
</evidence>
<evidence type="ECO:0000256" key="8">
    <source>
        <dbReference type="ARBA" id="ARBA00022692"/>
    </source>
</evidence>
<dbReference type="Gene3D" id="3.40.50.300">
    <property type="entry name" value="P-loop containing nucleotide triphosphate hydrolases"/>
    <property type="match status" value="1"/>
</dbReference>
<reference evidence="21" key="1">
    <citation type="submission" date="2016-11" db="EMBL/GenBank/DDBJ databases">
        <authorList>
            <person name="Varghese N."/>
            <person name="Submissions S."/>
        </authorList>
    </citation>
    <scope>NUCLEOTIDE SEQUENCE [LARGE SCALE GENOMIC DNA]</scope>
    <source>
        <strain evidence="21">DSM 17539</strain>
    </source>
</reference>
<name>A0A1M5G4C4_9FLAO</name>
<evidence type="ECO:0000259" key="17">
    <source>
        <dbReference type="Pfam" id="PF02706"/>
    </source>
</evidence>
<evidence type="ECO:0000256" key="16">
    <source>
        <dbReference type="SAM" id="Phobius"/>
    </source>
</evidence>
<dbReference type="CDD" id="cd05387">
    <property type="entry name" value="BY-kinase"/>
    <property type="match status" value="1"/>
</dbReference>
<sequence length="775" mass="87064">MQEDYKLIYTSEDDTSFKLKEIIQKYMRYWPWFILTTFICMGLGVAYLRYAPIKYQSTAKIKIVDETQELDIASSALSLLGGGSKVNLDNEIEILKSYRILSQVVNELHLDISFYEVGNVKTRRIWAPPFQITKHIAADSIRAPKPYIIELGEMGITITDVDENTYTPNLNEPEQPTEGLPFSIKMVEGIDPVFYEGITYKAVLNPFKSTVLILARDLQVISTSKDSEILSLTLESESMDLNEAILNTLIEKFNQDGILDRQLVSQRTLNFIDERFLYLSQELDSIEGGKESFKRSNNLSYIEADAGMSLQRKSETEEEVIKLENQISISDILKETVINQSDYGLLPANIGIENASLNNLVAGYNEMALEREKLLPTVGANHPTLQNLNGQLERAKVNIIKSVNIYGTQLRNSLRQLKLEESRAGSVFSRLPEKEKMLRSIERQQSIKENLFLLLLQKREEAAISYAVTAPTVKVVDYGLTNDIPVSPKKTMVYALSLLAGMFLPFAVLYIRFTLDTKIHDRNDIEKVTTDIPVVGEIPFFKDVKKKLELNDRSIMAESFRILSTNVNYLLEEKDNGLGQVVMVTSSIKGEGKTMLAHNLSLAYASLNKKVLLIGADLRNPQLHNFYNISVNHKGLSDYLYDPGMNWKDCVVASGADNPSLQICFGGSISPNTPKLLSGSAFEKFITAAKKEFDYIIVDTAPTMLVTDTLLISKFADATVFVTRSGLTDKRLLEFSKNLHKTKKLKNMAYVVNGVGNGKAKGYNYGYGYGYGSDN</sequence>
<comment type="subcellular location">
    <subcellularLocation>
        <location evidence="1">Cell inner membrane</location>
        <topology evidence="1">Multi-pass membrane protein</topology>
    </subcellularLocation>
</comment>
<dbReference type="Proteomes" id="UP000184406">
    <property type="component" value="Unassembled WGS sequence"/>
</dbReference>
<dbReference type="Pfam" id="PF13614">
    <property type="entry name" value="AAA_31"/>
    <property type="match status" value="1"/>
</dbReference>
<dbReference type="InterPro" id="IPR050445">
    <property type="entry name" value="Bact_polysacc_biosynth/exp"/>
</dbReference>
<dbReference type="GO" id="GO:0004715">
    <property type="term" value="F:non-membrane spanning protein tyrosine kinase activity"/>
    <property type="evidence" value="ECO:0007669"/>
    <property type="project" value="UniProtKB-EC"/>
</dbReference>
<evidence type="ECO:0000256" key="12">
    <source>
        <dbReference type="ARBA" id="ARBA00022989"/>
    </source>
</evidence>
<dbReference type="GO" id="GO:0005524">
    <property type="term" value="F:ATP binding"/>
    <property type="evidence" value="ECO:0007669"/>
    <property type="project" value="UniProtKB-KW"/>
</dbReference>
<dbReference type="Pfam" id="PF02706">
    <property type="entry name" value="Wzz"/>
    <property type="match status" value="1"/>
</dbReference>
<evidence type="ECO:0000256" key="7">
    <source>
        <dbReference type="ARBA" id="ARBA00022679"/>
    </source>
</evidence>
<dbReference type="EMBL" id="FQUX01000010">
    <property type="protein sequence ID" value="SHF98566.1"/>
    <property type="molecule type" value="Genomic_DNA"/>
</dbReference>
<keyword evidence="5" id="KW-1003">Cell membrane</keyword>
<feature type="domain" description="AAA" evidence="18">
    <location>
        <begin position="583"/>
        <end position="711"/>
    </location>
</feature>
<dbReference type="NCBIfam" id="TIGR01007">
    <property type="entry name" value="eps_fam"/>
    <property type="match status" value="1"/>
</dbReference>
<organism evidence="20 21">
    <name type="scientific">Arenibacter palladensis</name>
    <dbReference type="NCBI Taxonomy" id="237373"/>
    <lineage>
        <taxon>Bacteria</taxon>
        <taxon>Pseudomonadati</taxon>
        <taxon>Bacteroidota</taxon>
        <taxon>Flavobacteriia</taxon>
        <taxon>Flavobacteriales</taxon>
        <taxon>Flavobacteriaceae</taxon>
        <taxon>Arenibacter</taxon>
    </lineage>
</organism>
<proteinExistence type="inferred from homology"/>
<dbReference type="InterPro" id="IPR027417">
    <property type="entry name" value="P-loop_NTPase"/>
</dbReference>
<evidence type="ECO:0000259" key="18">
    <source>
        <dbReference type="Pfam" id="PF13614"/>
    </source>
</evidence>
<dbReference type="PANTHER" id="PTHR32309:SF13">
    <property type="entry name" value="FERRIC ENTEROBACTIN TRANSPORT PROTEIN FEPE"/>
    <property type="match status" value="1"/>
</dbReference>
<evidence type="ECO:0000256" key="14">
    <source>
        <dbReference type="ARBA" id="ARBA00023137"/>
    </source>
</evidence>
<evidence type="ECO:0000259" key="19">
    <source>
        <dbReference type="Pfam" id="PF13807"/>
    </source>
</evidence>
<evidence type="ECO:0000256" key="9">
    <source>
        <dbReference type="ARBA" id="ARBA00022741"/>
    </source>
</evidence>
<dbReference type="RefSeq" id="WP_072864975.1">
    <property type="nucleotide sequence ID" value="NZ_FQUX01000010.1"/>
</dbReference>
<feature type="transmembrane region" description="Helical" evidence="16">
    <location>
        <begin position="492"/>
        <end position="513"/>
    </location>
</feature>
<dbReference type="InterPro" id="IPR032807">
    <property type="entry name" value="GNVR"/>
</dbReference>
<accession>A0A1M5G4C4</accession>
<dbReference type="OrthoDB" id="9794577at2"/>
<keyword evidence="14" id="KW-0829">Tyrosine-protein kinase</keyword>
<keyword evidence="13 16" id="KW-0472">Membrane</keyword>
<dbReference type="InterPro" id="IPR003856">
    <property type="entry name" value="LPS_length_determ_N"/>
</dbReference>
<evidence type="ECO:0000313" key="20">
    <source>
        <dbReference type="EMBL" id="SHF98566.1"/>
    </source>
</evidence>
<evidence type="ECO:0000256" key="10">
    <source>
        <dbReference type="ARBA" id="ARBA00022777"/>
    </source>
</evidence>
<keyword evidence="7" id="KW-0808">Transferase</keyword>
<keyword evidence="12 16" id="KW-1133">Transmembrane helix</keyword>
<keyword evidence="10" id="KW-0418">Kinase</keyword>
<evidence type="ECO:0000256" key="1">
    <source>
        <dbReference type="ARBA" id="ARBA00004429"/>
    </source>
</evidence>
<evidence type="ECO:0000256" key="6">
    <source>
        <dbReference type="ARBA" id="ARBA00022519"/>
    </source>
</evidence>
<keyword evidence="21" id="KW-1185">Reference proteome</keyword>
<evidence type="ECO:0000256" key="15">
    <source>
        <dbReference type="ARBA" id="ARBA00051245"/>
    </source>
</evidence>
<comment type="similarity">
    <text evidence="3">Belongs to the etk/wzc family.</text>
</comment>
<dbReference type="AlphaFoldDB" id="A0A1M5G4C4"/>
<evidence type="ECO:0000256" key="13">
    <source>
        <dbReference type="ARBA" id="ARBA00023136"/>
    </source>
</evidence>
<evidence type="ECO:0000256" key="5">
    <source>
        <dbReference type="ARBA" id="ARBA00022475"/>
    </source>
</evidence>
<dbReference type="InterPro" id="IPR005702">
    <property type="entry name" value="Wzc-like_C"/>
</dbReference>
<keyword evidence="11" id="KW-0067">ATP-binding</keyword>
<keyword evidence="6" id="KW-0997">Cell inner membrane</keyword>
<feature type="transmembrane region" description="Helical" evidence="16">
    <location>
        <begin position="29"/>
        <end position="50"/>
    </location>
</feature>
<keyword evidence="8 16" id="KW-0812">Transmembrane</keyword>
<evidence type="ECO:0000256" key="11">
    <source>
        <dbReference type="ARBA" id="ARBA00022840"/>
    </source>
</evidence>
<evidence type="ECO:0000313" key="21">
    <source>
        <dbReference type="Proteomes" id="UP000184406"/>
    </source>
</evidence>
<dbReference type="InterPro" id="IPR025669">
    <property type="entry name" value="AAA_dom"/>
</dbReference>
<evidence type="ECO:0000256" key="4">
    <source>
        <dbReference type="ARBA" id="ARBA00011903"/>
    </source>
</evidence>
<gene>
    <name evidence="20" type="ORF">SAMN03080594_110103</name>
</gene>
<dbReference type="EC" id="2.7.10.2" evidence="4"/>
<keyword evidence="9" id="KW-0547">Nucleotide-binding</keyword>
<dbReference type="GO" id="GO:0005886">
    <property type="term" value="C:plasma membrane"/>
    <property type="evidence" value="ECO:0007669"/>
    <property type="project" value="UniProtKB-SubCell"/>
</dbReference>
<dbReference type="SUPFAM" id="SSF52540">
    <property type="entry name" value="P-loop containing nucleoside triphosphate hydrolases"/>
    <property type="match status" value="1"/>
</dbReference>
<protein>
    <recommendedName>
        <fullName evidence="4">non-specific protein-tyrosine kinase</fullName>
        <ecNumber evidence="4">2.7.10.2</ecNumber>
    </recommendedName>
</protein>
<evidence type="ECO:0000256" key="2">
    <source>
        <dbReference type="ARBA" id="ARBA00007316"/>
    </source>
</evidence>
<dbReference type="PANTHER" id="PTHR32309">
    <property type="entry name" value="TYROSINE-PROTEIN KINASE"/>
    <property type="match status" value="1"/>
</dbReference>
<comment type="similarity">
    <text evidence="2">Belongs to the CpsD/CapB family.</text>
</comment>
<feature type="domain" description="Tyrosine-protein kinase G-rich" evidence="19">
    <location>
        <begin position="440"/>
        <end position="512"/>
    </location>
</feature>
<comment type="catalytic activity">
    <reaction evidence="15">
        <text>L-tyrosyl-[protein] + ATP = O-phospho-L-tyrosyl-[protein] + ADP + H(+)</text>
        <dbReference type="Rhea" id="RHEA:10596"/>
        <dbReference type="Rhea" id="RHEA-COMP:10136"/>
        <dbReference type="Rhea" id="RHEA-COMP:20101"/>
        <dbReference type="ChEBI" id="CHEBI:15378"/>
        <dbReference type="ChEBI" id="CHEBI:30616"/>
        <dbReference type="ChEBI" id="CHEBI:46858"/>
        <dbReference type="ChEBI" id="CHEBI:61978"/>
        <dbReference type="ChEBI" id="CHEBI:456216"/>
        <dbReference type="EC" id="2.7.10.2"/>
    </reaction>
</comment>